<dbReference type="EMBL" id="JAAHFQ010000214">
    <property type="protein sequence ID" value="NER28448.1"/>
    <property type="molecule type" value="Genomic_DNA"/>
</dbReference>
<protein>
    <recommendedName>
        <fullName evidence="6">Mini-ribonuclease 3</fullName>
        <shortName evidence="6">Mini-3</shortName>
        <shortName evidence="6">Mini-RNase 3</shortName>
        <ecNumber evidence="6">3.1.26.-</ecNumber>
    </recommendedName>
    <alternativeName>
        <fullName evidence="6">Mini-RNase III</fullName>
        <shortName evidence="6">Mini-III</shortName>
    </alternativeName>
</protein>
<dbReference type="EC" id="3.1.26.-" evidence="6"/>
<keyword evidence="2 6" id="KW-0698">rRNA processing</keyword>
<comment type="subunit">
    <text evidence="6">Homodimer.</text>
</comment>
<name>A0A6B3NGM5_9CYAN</name>
<dbReference type="GO" id="GO:0005737">
    <property type="term" value="C:cytoplasm"/>
    <property type="evidence" value="ECO:0007669"/>
    <property type="project" value="UniProtKB-SubCell"/>
</dbReference>
<gene>
    <name evidence="6" type="primary">mrnC</name>
    <name evidence="8" type="ORF">F6J89_12640</name>
</gene>
<keyword evidence="6" id="KW-0699">rRNA-binding</keyword>
<dbReference type="GO" id="GO:0019843">
    <property type="term" value="F:rRNA binding"/>
    <property type="evidence" value="ECO:0007669"/>
    <property type="project" value="UniProtKB-UniRule"/>
</dbReference>
<dbReference type="Gene3D" id="1.10.1520.10">
    <property type="entry name" value="Ribonuclease III domain"/>
    <property type="match status" value="1"/>
</dbReference>
<dbReference type="SMART" id="SM00535">
    <property type="entry name" value="RIBOc"/>
    <property type="match status" value="1"/>
</dbReference>
<accession>A0A6B3NGM5</accession>
<keyword evidence="6" id="KW-0694">RNA-binding</keyword>
<dbReference type="GO" id="GO:0006364">
    <property type="term" value="P:rRNA processing"/>
    <property type="evidence" value="ECO:0007669"/>
    <property type="project" value="UniProtKB-UniRule"/>
</dbReference>
<evidence type="ECO:0000256" key="2">
    <source>
        <dbReference type="ARBA" id="ARBA00022552"/>
    </source>
</evidence>
<dbReference type="HAMAP" id="MF_01468">
    <property type="entry name" value="RNase_Mini_III"/>
    <property type="match status" value="1"/>
</dbReference>
<keyword evidence="6" id="KW-0963">Cytoplasm</keyword>
<dbReference type="InterPro" id="IPR000999">
    <property type="entry name" value="RNase_III_dom"/>
</dbReference>
<evidence type="ECO:0000256" key="1">
    <source>
        <dbReference type="ARBA" id="ARBA00022517"/>
    </source>
</evidence>
<feature type="active site" evidence="6">
    <location>
        <position position="51"/>
    </location>
</feature>
<dbReference type="CDD" id="cd00593">
    <property type="entry name" value="RIBOc"/>
    <property type="match status" value="1"/>
</dbReference>
<evidence type="ECO:0000313" key="8">
    <source>
        <dbReference type="EMBL" id="NER28448.1"/>
    </source>
</evidence>
<dbReference type="PANTHER" id="PTHR34276:SF1">
    <property type="entry name" value="MINI-RIBONUCLEASE 3"/>
    <property type="match status" value="1"/>
</dbReference>
<dbReference type="SUPFAM" id="SSF69065">
    <property type="entry name" value="RNase III domain-like"/>
    <property type="match status" value="1"/>
</dbReference>
<dbReference type="Pfam" id="PF00636">
    <property type="entry name" value="Ribonuclease_3"/>
    <property type="match status" value="1"/>
</dbReference>
<dbReference type="GO" id="GO:0004525">
    <property type="term" value="F:ribonuclease III activity"/>
    <property type="evidence" value="ECO:0007669"/>
    <property type="project" value="InterPro"/>
</dbReference>
<keyword evidence="3 6" id="KW-0540">Nuclease</keyword>
<feature type="domain" description="RNase III" evidence="7">
    <location>
        <begin position="26"/>
        <end position="156"/>
    </location>
</feature>
<comment type="caution">
    <text evidence="8">The sequence shown here is derived from an EMBL/GenBank/DDBJ whole genome shotgun (WGS) entry which is preliminary data.</text>
</comment>
<comment type="cofactor">
    <cofactor evidence="6">
        <name>Mg(2+)</name>
        <dbReference type="ChEBI" id="CHEBI:18420"/>
    </cofactor>
</comment>
<keyword evidence="5 6" id="KW-0378">Hydrolase</keyword>
<sequence>MRSKEEESSEFSGTESALCWAQVRFSQLSAAVNSLSQLQQISPASLAYLGDAVYELYIRSCYLLPPKRLKDYHQQVVAQVRAESQAKILQLLEPHLTEPELEILRRGRNAATTNPRRLDPKIYQQASSLETLIGYLYLTNPQRLTKLLAYLELNPSSKVIKS</sequence>
<keyword evidence="1 6" id="KW-0690">Ribosome biogenesis</keyword>
<evidence type="ECO:0000256" key="5">
    <source>
        <dbReference type="ARBA" id="ARBA00022801"/>
    </source>
</evidence>
<proteinExistence type="inferred from homology"/>
<dbReference type="InterPro" id="IPR008226">
    <property type="entry name" value="Mini3_fam"/>
</dbReference>
<evidence type="ECO:0000256" key="6">
    <source>
        <dbReference type="HAMAP-Rule" id="MF_01468"/>
    </source>
</evidence>
<dbReference type="InterPro" id="IPR036389">
    <property type="entry name" value="RNase_III_sf"/>
</dbReference>
<dbReference type="AlphaFoldDB" id="A0A6B3NGM5"/>
<evidence type="ECO:0000256" key="4">
    <source>
        <dbReference type="ARBA" id="ARBA00022759"/>
    </source>
</evidence>
<dbReference type="PANTHER" id="PTHR34276">
    <property type="entry name" value="MINI-RIBONUCLEASE 3"/>
    <property type="match status" value="1"/>
</dbReference>
<keyword evidence="6" id="KW-0460">Magnesium</keyword>
<evidence type="ECO:0000256" key="3">
    <source>
        <dbReference type="ARBA" id="ARBA00022722"/>
    </source>
</evidence>
<reference evidence="8" key="1">
    <citation type="submission" date="2019-11" db="EMBL/GenBank/DDBJ databases">
        <title>Genomic insights into an expanded diversity of filamentous marine cyanobacteria reveals the extraordinary biosynthetic potential of Moorea and Okeania.</title>
        <authorList>
            <person name="Ferreira Leao T."/>
            <person name="Wang M."/>
            <person name="Moss N."/>
            <person name="Da Silva R."/>
            <person name="Sanders J."/>
            <person name="Nurk S."/>
            <person name="Gurevich A."/>
            <person name="Humphrey G."/>
            <person name="Reher R."/>
            <person name="Zhu Q."/>
            <person name="Belda-Ferre P."/>
            <person name="Glukhov E."/>
            <person name="Rex R."/>
            <person name="Dorrestein P.C."/>
            <person name="Knight R."/>
            <person name="Pevzner P."/>
            <person name="Gerwick W.H."/>
            <person name="Gerwick L."/>
        </authorList>
    </citation>
    <scope>NUCLEOTIDE SEQUENCE</scope>
    <source>
        <strain evidence="8">SIO1C4</strain>
    </source>
</reference>
<organism evidence="8">
    <name type="scientific">Symploca sp. SIO1C4</name>
    <dbReference type="NCBI Taxonomy" id="2607765"/>
    <lineage>
        <taxon>Bacteria</taxon>
        <taxon>Bacillati</taxon>
        <taxon>Cyanobacteriota</taxon>
        <taxon>Cyanophyceae</taxon>
        <taxon>Coleofasciculales</taxon>
        <taxon>Coleofasciculaceae</taxon>
        <taxon>Symploca</taxon>
    </lineage>
</organism>
<comment type="function">
    <text evidence="6">Involved in correct processing of both the 5' and 3' ends of 23S rRNA precursor. Processes 30S rRNA precursor transcript even in absence of ribonuclease 3 (Rnc); Rnc processes 30S rRNA into smaller rRNA precursors.</text>
</comment>
<keyword evidence="4 6" id="KW-0255">Endonuclease</keyword>
<comment type="subcellular location">
    <subcellularLocation>
        <location evidence="6">Cytoplasm</location>
    </subcellularLocation>
</comment>
<evidence type="ECO:0000259" key="7">
    <source>
        <dbReference type="SMART" id="SM00535"/>
    </source>
</evidence>
<comment type="similarity">
    <text evidence="6">Belongs to the MrnC RNase family.</text>
</comment>